<dbReference type="EMBL" id="PPTA01000007">
    <property type="protein sequence ID" value="TFB02010.1"/>
    <property type="molecule type" value="Genomic_DNA"/>
</dbReference>
<dbReference type="Proteomes" id="UP001642720">
    <property type="component" value="Unassembled WGS sequence"/>
</dbReference>
<evidence type="ECO:0000313" key="2">
    <source>
        <dbReference type="Proteomes" id="UP001642720"/>
    </source>
</evidence>
<organism evidence="1 2">
    <name type="scientific">Trichoderma ghanense</name>
    <dbReference type="NCBI Taxonomy" id="65468"/>
    <lineage>
        <taxon>Eukaryota</taxon>
        <taxon>Fungi</taxon>
        <taxon>Dikarya</taxon>
        <taxon>Ascomycota</taxon>
        <taxon>Pezizomycotina</taxon>
        <taxon>Sordariomycetes</taxon>
        <taxon>Hypocreomycetidae</taxon>
        <taxon>Hypocreales</taxon>
        <taxon>Hypocreaceae</taxon>
        <taxon>Trichoderma</taxon>
    </lineage>
</organism>
<accession>A0ABY2H3F5</accession>
<dbReference type="GeneID" id="300577710"/>
<evidence type="ECO:0000313" key="1">
    <source>
        <dbReference type="EMBL" id="TFB02010.1"/>
    </source>
</evidence>
<keyword evidence="2" id="KW-1185">Reference proteome</keyword>
<name>A0ABY2H3F5_9HYPO</name>
<comment type="caution">
    <text evidence="1">The sequence shown here is derived from an EMBL/GenBank/DDBJ whole genome shotgun (WGS) entry which is preliminary data.</text>
</comment>
<gene>
    <name evidence="1" type="ORF">CCMA1212_006019</name>
</gene>
<reference evidence="1 2" key="1">
    <citation type="submission" date="2018-01" db="EMBL/GenBank/DDBJ databases">
        <title>Genome characterization of the sugarcane-associated fungus Trichoderma ghanense CCMA-1212 and their application in lignocelulose bioconversion.</title>
        <authorList>
            <person name="Steindorff A.S."/>
            <person name="Mendes T.D."/>
            <person name="Vilela E.S.D."/>
            <person name="Rodrigues D.S."/>
            <person name="Formighieri E.F."/>
            <person name="Melo I.S."/>
            <person name="Favaro L.C.L."/>
        </authorList>
    </citation>
    <scope>NUCLEOTIDE SEQUENCE [LARGE SCALE GENOMIC DNA]</scope>
    <source>
        <strain evidence="1 2">CCMA-1212</strain>
    </source>
</reference>
<proteinExistence type="predicted"/>
<sequence length="61" mass="6601">MFEILDDRRLDLPAAWGPEPRNHRARSCTNKVTIPAEGEGLASNPAAVLQLFGERRGGGGE</sequence>
<dbReference type="RefSeq" id="XP_073558211.1">
    <property type="nucleotide sequence ID" value="XM_073703260.1"/>
</dbReference>
<protein>
    <submittedName>
        <fullName evidence="1">Uncharacterized protein</fullName>
    </submittedName>
</protein>